<gene>
    <name evidence="4" type="ORF">HO133_003177</name>
</gene>
<accession>A0A8H6FAL4</accession>
<keyword evidence="5" id="KW-1185">Reference proteome</keyword>
<dbReference type="GeneID" id="59331589"/>
<dbReference type="Pfam" id="PF13532">
    <property type="entry name" value="2OG-FeII_Oxy_2"/>
    <property type="match status" value="1"/>
</dbReference>
<dbReference type="PROSITE" id="PS51471">
    <property type="entry name" value="FE2OG_OXY"/>
    <property type="match status" value="1"/>
</dbReference>
<comment type="caution">
    <text evidence="4">The sequence shown here is derived from an EMBL/GenBank/DDBJ whole genome shotgun (WGS) entry which is preliminary data.</text>
</comment>
<evidence type="ECO:0000313" key="5">
    <source>
        <dbReference type="Proteomes" id="UP000593566"/>
    </source>
</evidence>
<evidence type="ECO:0000313" key="4">
    <source>
        <dbReference type="EMBL" id="KAF6220744.1"/>
    </source>
</evidence>
<dbReference type="GO" id="GO:0006307">
    <property type="term" value="P:DNA alkylation repair"/>
    <property type="evidence" value="ECO:0007669"/>
    <property type="project" value="TreeGrafter"/>
</dbReference>
<feature type="binding site" evidence="1">
    <location>
        <position position="751"/>
    </location>
    <ligand>
        <name>2-oxoglutarate</name>
        <dbReference type="ChEBI" id="CHEBI:16810"/>
    </ligand>
</feature>
<dbReference type="InterPro" id="IPR037151">
    <property type="entry name" value="AlkB-like_sf"/>
</dbReference>
<feature type="region of interest" description="Disordered" evidence="2">
    <location>
        <begin position="238"/>
        <end position="257"/>
    </location>
</feature>
<name>A0A8H6FAL4_9LECA</name>
<dbReference type="InterPro" id="IPR005123">
    <property type="entry name" value="Oxoglu/Fe-dep_dioxygenase_dom"/>
</dbReference>
<dbReference type="RefSeq" id="XP_037150179.1">
    <property type="nucleotide sequence ID" value="XM_037294101.1"/>
</dbReference>
<evidence type="ECO:0000256" key="1">
    <source>
        <dbReference type="PIRSR" id="PIRSR632852-1"/>
    </source>
</evidence>
<feature type="binding site" evidence="1">
    <location>
        <position position="634"/>
    </location>
    <ligand>
        <name>2-oxoglutarate</name>
        <dbReference type="ChEBI" id="CHEBI:16810"/>
    </ligand>
</feature>
<feature type="compositionally biased region" description="Basic and acidic residues" evidence="2">
    <location>
        <begin position="15"/>
        <end position="34"/>
    </location>
</feature>
<dbReference type="AlphaFoldDB" id="A0A8H6FAL4"/>
<sequence length="807" mass="90216">MSSTGSIDENAGSEPSRRSIRERKQAQHFGHSEPNEELEELIEAPKPRKIAPAVRKGGKRASGRPSLWVKLPLPSQTPVLPSPRPQNSPEVKVENSFGAPPESSSQNSKKRSAALPDSHDESDLFIPSLRQGTTLKKQRLESSAPKQRAVLRAKVVLNSGNETRPGPRGQPEVWAEMRQALCESLTYYQAYQSGAYTWESSNGSAGYAYGFLLDNDNDDYGYMDEKVVITRLGGGMTSTKSGKMVQTEDQSSSSKKVTPFVNNQRDRVPVILIVGAKNPHCPTKVPHRYNVLGVYQVTDIWSEKVKGKVVCRVRFEMIDLKTPSWCGIHGSSLPTPTPDYSTKASLKTCITCNTSSKEVSTTGWMCLNETCANFSIINGQADQEAPTWNPAFIDERNKWPAHIKAPLQLKPAPPNGLLNASLMETSLQAWKGMVCRDCGRCNSRTKWDEWKCETEGCTFEVPIHYPIIPRSQLAPDHAFAAEGHSIPFDKWEAPVVRTESEFHGYWRKATYEISPGNFITHYFANEVINRQPGGADEALEALQGTKLGMQRFPLENSPVEGEMITKHFGINFGLPYNYVVAVDSRGFSEAPPAIMEAVNHLTWAGKDAIKDGSYRPFNELLCLGYMEKQSIGWHDDGEKDLGPDIASWSLGGAATMSFRMKSKYWKFKERNAENYDPELPVRPGSQAWKERIALNELYQAGHMDEYEKARTALFKALDKNKNNGPTVLSLELRHGDMVVMHGEDIQKNNEHGVMPKGKLRFGLTGRYIKPENIPVEEHWKGEFTIAPEKVYDGDLALFKANFPEEED</sequence>
<organism evidence="4 5">
    <name type="scientific">Letharia lupina</name>
    <dbReference type="NCBI Taxonomy" id="560253"/>
    <lineage>
        <taxon>Eukaryota</taxon>
        <taxon>Fungi</taxon>
        <taxon>Dikarya</taxon>
        <taxon>Ascomycota</taxon>
        <taxon>Pezizomycotina</taxon>
        <taxon>Lecanoromycetes</taxon>
        <taxon>OSLEUM clade</taxon>
        <taxon>Lecanoromycetidae</taxon>
        <taxon>Lecanorales</taxon>
        <taxon>Lecanorineae</taxon>
        <taxon>Parmeliaceae</taxon>
        <taxon>Letharia</taxon>
    </lineage>
</organism>
<dbReference type="InterPro" id="IPR027450">
    <property type="entry name" value="AlkB-like"/>
</dbReference>
<dbReference type="EMBL" id="JACCJB010000016">
    <property type="protein sequence ID" value="KAF6220744.1"/>
    <property type="molecule type" value="Genomic_DNA"/>
</dbReference>
<feature type="region of interest" description="Disordered" evidence="2">
    <location>
        <begin position="1"/>
        <end position="146"/>
    </location>
</feature>
<evidence type="ECO:0000259" key="3">
    <source>
        <dbReference type="PROSITE" id="PS51471"/>
    </source>
</evidence>
<feature type="domain" description="Fe2OG dioxygenase" evidence="3">
    <location>
        <begin position="616"/>
        <end position="769"/>
    </location>
</feature>
<dbReference type="GO" id="GO:0008198">
    <property type="term" value="F:ferrous iron binding"/>
    <property type="evidence" value="ECO:0007669"/>
    <property type="project" value="TreeGrafter"/>
</dbReference>
<feature type="compositionally biased region" description="Polar residues" evidence="2">
    <location>
        <begin position="247"/>
        <end position="257"/>
    </location>
</feature>
<dbReference type="Gene3D" id="2.30.280.10">
    <property type="entry name" value="SRA-YDG"/>
    <property type="match status" value="1"/>
</dbReference>
<dbReference type="InterPro" id="IPR032852">
    <property type="entry name" value="ALKBH2"/>
</dbReference>
<dbReference type="Gene3D" id="2.60.120.590">
    <property type="entry name" value="Alpha-ketoglutarate-dependent dioxygenase AlkB-like"/>
    <property type="match status" value="1"/>
</dbReference>
<feature type="binding site" evidence="1">
    <location>
        <position position="625"/>
    </location>
    <ligand>
        <name>2-oxoglutarate</name>
        <dbReference type="ChEBI" id="CHEBI:16810"/>
    </ligand>
</feature>
<dbReference type="Proteomes" id="UP000593566">
    <property type="component" value="Unassembled WGS sequence"/>
</dbReference>
<protein>
    <recommendedName>
        <fullName evidence="3">Fe2OG dioxygenase domain-containing protein</fullName>
    </recommendedName>
</protein>
<evidence type="ECO:0000256" key="2">
    <source>
        <dbReference type="SAM" id="MobiDB-lite"/>
    </source>
</evidence>
<dbReference type="PANTHER" id="PTHR31573">
    <property type="entry name" value="ALPHA-KETOGLUTARATE-DEPENDENT DIOXYGENASE ALKB HOMOLOG 2"/>
    <property type="match status" value="1"/>
</dbReference>
<proteinExistence type="predicted"/>
<dbReference type="InterPro" id="IPR036987">
    <property type="entry name" value="SRA-YDG_sf"/>
</dbReference>
<dbReference type="GO" id="GO:0051747">
    <property type="term" value="F:cytosine C-5 DNA demethylase activity"/>
    <property type="evidence" value="ECO:0007669"/>
    <property type="project" value="TreeGrafter"/>
</dbReference>
<dbReference type="PANTHER" id="PTHR31573:SF4">
    <property type="entry name" value="FE2OG DIOXYGENASE DOMAIN-CONTAINING PROTEIN"/>
    <property type="match status" value="1"/>
</dbReference>
<dbReference type="SUPFAM" id="SSF51197">
    <property type="entry name" value="Clavaminate synthase-like"/>
    <property type="match status" value="1"/>
</dbReference>
<dbReference type="GO" id="GO:0035516">
    <property type="term" value="F:broad specificity oxidative DNA demethylase activity"/>
    <property type="evidence" value="ECO:0007669"/>
    <property type="project" value="TreeGrafter"/>
</dbReference>
<reference evidence="4 5" key="1">
    <citation type="journal article" date="2020" name="Genomics">
        <title>Complete, high-quality genomes from long-read metagenomic sequencing of two wolf lichen thalli reveals enigmatic genome architecture.</title>
        <authorList>
            <person name="McKenzie S.K."/>
            <person name="Walston R.F."/>
            <person name="Allen J.L."/>
        </authorList>
    </citation>
    <scope>NUCLEOTIDE SEQUENCE [LARGE SCALE GENOMIC DNA]</scope>
    <source>
        <strain evidence="4">WasteWater1</strain>
    </source>
</reference>